<dbReference type="SUPFAM" id="SSF52540">
    <property type="entry name" value="P-loop containing nucleoside triphosphate hydrolases"/>
    <property type="match status" value="1"/>
</dbReference>
<dbReference type="PANTHER" id="PTHR11070:SF2">
    <property type="entry name" value="ATP-DEPENDENT DNA HELICASE SRS2"/>
    <property type="match status" value="1"/>
</dbReference>
<dbReference type="Gene3D" id="3.40.50.300">
    <property type="entry name" value="P-loop containing nucleotide triphosphate hydrolases"/>
    <property type="match status" value="2"/>
</dbReference>
<dbReference type="Pfam" id="PF00580">
    <property type="entry name" value="UvrD-helicase"/>
    <property type="match status" value="2"/>
</dbReference>
<keyword evidence="7" id="KW-1185">Reference proteome</keyword>
<dbReference type="EMBL" id="JAFBEC010000004">
    <property type="protein sequence ID" value="MBM7632683.1"/>
    <property type="molecule type" value="Genomic_DNA"/>
</dbReference>
<evidence type="ECO:0000313" key="6">
    <source>
        <dbReference type="EMBL" id="MBM7632683.1"/>
    </source>
</evidence>
<comment type="caution">
    <text evidence="6">The sequence shown here is derived from an EMBL/GenBank/DDBJ whole genome shotgun (WGS) entry which is preliminary data.</text>
</comment>
<accession>A0ABS2PD12</accession>
<dbReference type="EC" id="3.6.4.12" evidence="6"/>
<evidence type="ECO:0000313" key="7">
    <source>
        <dbReference type="Proteomes" id="UP000741863"/>
    </source>
</evidence>
<evidence type="ECO:0000259" key="5">
    <source>
        <dbReference type="Pfam" id="PF00580"/>
    </source>
</evidence>
<dbReference type="InterPro" id="IPR014016">
    <property type="entry name" value="UvrD-like_ATP-bd"/>
</dbReference>
<dbReference type="Proteomes" id="UP000741863">
    <property type="component" value="Unassembled WGS sequence"/>
</dbReference>
<keyword evidence="4" id="KW-0067">ATP-binding</keyword>
<organism evidence="6 7">
    <name type="scientific">Geomicrobium sediminis</name>
    <dbReference type="NCBI Taxonomy" id="1347788"/>
    <lineage>
        <taxon>Bacteria</taxon>
        <taxon>Bacillati</taxon>
        <taxon>Bacillota</taxon>
        <taxon>Bacilli</taxon>
        <taxon>Bacillales</taxon>
        <taxon>Geomicrobium</taxon>
    </lineage>
</organism>
<sequence>MPYVKRIIQAGAGTGKTTLLIKEALINIQEGKVLYLTYTRNNLRSMKDDILKDKGFIPKEIECRTWIEFLLNELAKPYRKLVEIPAIEGLDNTMESKIPKKKGVTTENVKYYINRQNKLYSERLAQLICEVNNKINGMVFNRINKMYSTILIDEVQDLNGYDLEIVKELYNLECNIIIVGDHRQSTYSTNSGRKHSKYKNSKIFNFFKEEMSIKEIEQLNDCYRCNQEICDFVNPLYDDLELRAVRKSKKLEDEGIILIENQSNLLSHIQNREPTILHYDKRIFKKAEKYGLPNNLEYLTFGTSKGVTRDHVLIFPTSEMKNHAMRIDTNFKEQSLAKYYVALTRARHSVAIYIGK</sequence>
<dbReference type="GO" id="GO:0003678">
    <property type="term" value="F:DNA helicase activity"/>
    <property type="evidence" value="ECO:0007669"/>
    <property type="project" value="UniProtKB-EC"/>
</dbReference>
<protein>
    <submittedName>
        <fullName evidence="6">DNA helicase-2/ATP-dependent DNA helicase PcrA</fullName>
        <ecNumber evidence="6">3.6.4.12</ecNumber>
    </submittedName>
</protein>
<feature type="domain" description="UvrD-like helicase ATP-binding" evidence="5">
    <location>
        <begin position="112"/>
        <end position="191"/>
    </location>
</feature>
<dbReference type="PANTHER" id="PTHR11070">
    <property type="entry name" value="UVRD / RECB / PCRA DNA HELICASE FAMILY MEMBER"/>
    <property type="match status" value="1"/>
</dbReference>
<reference evidence="6 7" key="1">
    <citation type="submission" date="2021-01" db="EMBL/GenBank/DDBJ databases">
        <title>Genomic Encyclopedia of Type Strains, Phase IV (KMG-IV): sequencing the most valuable type-strain genomes for metagenomic binning, comparative biology and taxonomic classification.</title>
        <authorList>
            <person name="Goeker M."/>
        </authorList>
    </citation>
    <scope>NUCLEOTIDE SEQUENCE [LARGE SCALE GENOMIC DNA]</scope>
    <source>
        <strain evidence="6 7">DSM 25540</strain>
    </source>
</reference>
<keyword evidence="3 6" id="KW-0347">Helicase</keyword>
<evidence type="ECO:0000256" key="2">
    <source>
        <dbReference type="ARBA" id="ARBA00022801"/>
    </source>
</evidence>
<feature type="domain" description="UvrD-like helicase ATP-binding" evidence="5">
    <location>
        <begin position="7"/>
        <end position="52"/>
    </location>
</feature>
<name>A0ABS2PD12_9BACL</name>
<dbReference type="InterPro" id="IPR000212">
    <property type="entry name" value="DNA_helicase_UvrD/REP"/>
</dbReference>
<dbReference type="RefSeq" id="WP_204697028.1">
    <property type="nucleotide sequence ID" value="NZ_JAFBEC010000004.1"/>
</dbReference>
<evidence type="ECO:0000256" key="1">
    <source>
        <dbReference type="ARBA" id="ARBA00022741"/>
    </source>
</evidence>
<evidence type="ECO:0000256" key="4">
    <source>
        <dbReference type="ARBA" id="ARBA00022840"/>
    </source>
</evidence>
<gene>
    <name evidence="6" type="ORF">JOD17_001777</name>
</gene>
<dbReference type="InterPro" id="IPR027417">
    <property type="entry name" value="P-loop_NTPase"/>
</dbReference>
<proteinExistence type="predicted"/>
<keyword evidence="2 6" id="KW-0378">Hydrolase</keyword>
<dbReference type="GO" id="GO:0016787">
    <property type="term" value="F:hydrolase activity"/>
    <property type="evidence" value="ECO:0007669"/>
    <property type="project" value="UniProtKB-KW"/>
</dbReference>
<evidence type="ECO:0000256" key="3">
    <source>
        <dbReference type="ARBA" id="ARBA00022806"/>
    </source>
</evidence>
<keyword evidence="1" id="KW-0547">Nucleotide-binding</keyword>